<keyword evidence="2" id="KW-1185">Reference proteome</keyword>
<sequence length="74" mass="7855">MVYTNEVDARAKAPGFAASREVAHGFVSRPRNANGRSALLPDAIISNILGQLAVTIRYEPLEMQGSGKRSNGGV</sequence>
<protein>
    <submittedName>
        <fullName evidence="1">Uncharacterized protein</fullName>
    </submittedName>
</protein>
<evidence type="ECO:0000313" key="2">
    <source>
        <dbReference type="Proteomes" id="UP001196413"/>
    </source>
</evidence>
<dbReference type="AlphaFoldDB" id="A0AAD5QWT0"/>
<reference evidence="1" key="1">
    <citation type="submission" date="2021-06" db="EMBL/GenBank/DDBJ databases">
        <title>Parelaphostrongylus tenuis whole genome reference sequence.</title>
        <authorList>
            <person name="Garwood T.J."/>
            <person name="Larsen P.A."/>
            <person name="Fountain-Jones N.M."/>
            <person name="Garbe J.R."/>
            <person name="Macchietto M.G."/>
            <person name="Kania S.A."/>
            <person name="Gerhold R.W."/>
            <person name="Richards J.E."/>
            <person name="Wolf T.M."/>
        </authorList>
    </citation>
    <scope>NUCLEOTIDE SEQUENCE</scope>
    <source>
        <strain evidence="1">MNPRO001-30</strain>
        <tissue evidence="1">Meninges</tissue>
    </source>
</reference>
<dbReference type="EMBL" id="JAHQIW010004533">
    <property type="protein sequence ID" value="KAJ1362801.1"/>
    <property type="molecule type" value="Genomic_DNA"/>
</dbReference>
<comment type="caution">
    <text evidence="1">The sequence shown here is derived from an EMBL/GenBank/DDBJ whole genome shotgun (WGS) entry which is preliminary data.</text>
</comment>
<dbReference type="Proteomes" id="UP001196413">
    <property type="component" value="Unassembled WGS sequence"/>
</dbReference>
<evidence type="ECO:0000313" key="1">
    <source>
        <dbReference type="EMBL" id="KAJ1362801.1"/>
    </source>
</evidence>
<accession>A0AAD5QWT0</accession>
<organism evidence="1 2">
    <name type="scientific">Parelaphostrongylus tenuis</name>
    <name type="common">Meningeal worm</name>
    <dbReference type="NCBI Taxonomy" id="148309"/>
    <lineage>
        <taxon>Eukaryota</taxon>
        <taxon>Metazoa</taxon>
        <taxon>Ecdysozoa</taxon>
        <taxon>Nematoda</taxon>
        <taxon>Chromadorea</taxon>
        <taxon>Rhabditida</taxon>
        <taxon>Rhabditina</taxon>
        <taxon>Rhabditomorpha</taxon>
        <taxon>Strongyloidea</taxon>
        <taxon>Metastrongylidae</taxon>
        <taxon>Parelaphostrongylus</taxon>
    </lineage>
</organism>
<name>A0AAD5QWT0_PARTN</name>
<gene>
    <name evidence="1" type="ORF">KIN20_022479</name>
</gene>
<proteinExistence type="predicted"/>